<evidence type="ECO:0000313" key="3">
    <source>
        <dbReference type="EMBL" id="PON99661.1"/>
    </source>
</evidence>
<dbReference type="OrthoDB" id="10384954at2759"/>
<evidence type="ECO:0000256" key="2">
    <source>
        <dbReference type="SAM" id="SignalP"/>
    </source>
</evidence>
<keyword evidence="2" id="KW-0732">Signal</keyword>
<dbReference type="InParanoid" id="A0A2P5FPC9"/>
<keyword evidence="4" id="KW-1185">Reference proteome</keyword>
<evidence type="ECO:0000256" key="1">
    <source>
        <dbReference type="SAM" id="MobiDB-lite"/>
    </source>
</evidence>
<accession>A0A2P5FPC9</accession>
<comment type="caution">
    <text evidence="3">The sequence shown here is derived from an EMBL/GenBank/DDBJ whole genome shotgun (WGS) entry which is preliminary data.</text>
</comment>
<feature type="chain" id="PRO_5015132125" description="Glycine rich protein" evidence="2">
    <location>
        <begin position="30"/>
        <end position="67"/>
    </location>
</feature>
<organism evidence="3 4">
    <name type="scientific">Trema orientale</name>
    <name type="common">Charcoal tree</name>
    <name type="synonym">Celtis orientalis</name>
    <dbReference type="NCBI Taxonomy" id="63057"/>
    <lineage>
        <taxon>Eukaryota</taxon>
        <taxon>Viridiplantae</taxon>
        <taxon>Streptophyta</taxon>
        <taxon>Embryophyta</taxon>
        <taxon>Tracheophyta</taxon>
        <taxon>Spermatophyta</taxon>
        <taxon>Magnoliopsida</taxon>
        <taxon>eudicotyledons</taxon>
        <taxon>Gunneridae</taxon>
        <taxon>Pentapetalae</taxon>
        <taxon>rosids</taxon>
        <taxon>fabids</taxon>
        <taxon>Rosales</taxon>
        <taxon>Cannabaceae</taxon>
        <taxon>Trema</taxon>
    </lineage>
</organism>
<sequence>MAVSVATKFMVMAIYVSALLLILLEVATAFQDVAAETLGRKILQEGHNTDGRSGYNGYTTTGRGGYN</sequence>
<feature type="region of interest" description="Disordered" evidence="1">
    <location>
        <begin position="45"/>
        <end position="67"/>
    </location>
</feature>
<protein>
    <recommendedName>
        <fullName evidence="5">Glycine rich protein</fullName>
    </recommendedName>
</protein>
<feature type="compositionally biased region" description="Low complexity" evidence="1">
    <location>
        <begin position="51"/>
        <end position="61"/>
    </location>
</feature>
<reference evidence="4" key="1">
    <citation type="submission" date="2016-06" db="EMBL/GenBank/DDBJ databases">
        <title>Parallel loss of symbiosis genes in relatives of nitrogen-fixing non-legume Parasponia.</title>
        <authorList>
            <person name="Van Velzen R."/>
            <person name="Holmer R."/>
            <person name="Bu F."/>
            <person name="Rutten L."/>
            <person name="Van Zeijl A."/>
            <person name="Liu W."/>
            <person name="Santuari L."/>
            <person name="Cao Q."/>
            <person name="Sharma T."/>
            <person name="Shen D."/>
            <person name="Roswanjaya Y."/>
            <person name="Wardhani T."/>
            <person name="Kalhor M.S."/>
            <person name="Jansen J."/>
            <person name="Van den Hoogen J."/>
            <person name="Gungor B."/>
            <person name="Hartog M."/>
            <person name="Hontelez J."/>
            <person name="Verver J."/>
            <person name="Yang W.-C."/>
            <person name="Schijlen E."/>
            <person name="Repin R."/>
            <person name="Schilthuizen M."/>
            <person name="Schranz E."/>
            <person name="Heidstra R."/>
            <person name="Miyata K."/>
            <person name="Fedorova E."/>
            <person name="Kohlen W."/>
            <person name="Bisseling T."/>
            <person name="Smit S."/>
            <person name="Geurts R."/>
        </authorList>
    </citation>
    <scope>NUCLEOTIDE SEQUENCE [LARGE SCALE GENOMIC DNA]</scope>
    <source>
        <strain evidence="4">cv. RG33-2</strain>
    </source>
</reference>
<proteinExistence type="predicted"/>
<dbReference type="EMBL" id="JXTC01000017">
    <property type="protein sequence ID" value="PON99661.1"/>
    <property type="molecule type" value="Genomic_DNA"/>
</dbReference>
<evidence type="ECO:0000313" key="4">
    <source>
        <dbReference type="Proteomes" id="UP000237000"/>
    </source>
</evidence>
<name>A0A2P5FPC9_TREOI</name>
<dbReference type="AlphaFoldDB" id="A0A2P5FPC9"/>
<feature type="signal peptide" evidence="2">
    <location>
        <begin position="1"/>
        <end position="29"/>
    </location>
</feature>
<dbReference type="Proteomes" id="UP000237000">
    <property type="component" value="Unassembled WGS sequence"/>
</dbReference>
<evidence type="ECO:0008006" key="5">
    <source>
        <dbReference type="Google" id="ProtNLM"/>
    </source>
</evidence>
<gene>
    <name evidence="3" type="ORF">TorRG33x02_044260</name>
</gene>